<dbReference type="Proteomes" id="UP000256869">
    <property type="component" value="Unassembled WGS sequence"/>
</dbReference>
<dbReference type="PANTHER" id="PTHR42709:SF9">
    <property type="entry name" value="ALKALINE PHOSPHATASE LIKE PROTEIN"/>
    <property type="match status" value="1"/>
</dbReference>
<gene>
    <name evidence="4" type="ORF">DFP95_11152</name>
</gene>
<evidence type="ECO:0000256" key="1">
    <source>
        <dbReference type="ARBA" id="ARBA00010792"/>
    </source>
</evidence>
<evidence type="ECO:0000256" key="2">
    <source>
        <dbReference type="SAM" id="Phobius"/>
    </source>
</evidence>
<proteinExistence type="inferred from homology"/>
<dbReference type="EMBL" id="QRDY01000011">
    <property type="protein sequence ID" value="RED57139.1"/>
    <property type="molecule type" value="Genomic_DNA"/>
</dbReference>
<protein>
    <submittedName>
        <fullName evidence="4">Membrane protein DedA with SNARE-associated domain</fullName>
    </submittedName>
</protein>
<keyword evidence="5" id="KW-1185">Reference proteome</keyword>
<keyword evidence="2" id="KW-1133">Transmembrane helix</keyword>
<feature type="transmembrane region" description="Helical" evidence="2">
    <location>
        <begin position="136"/>
        <end position="157"/>
    </location>
</feature>
<evidence type="ECO:0000313" key="5">
    <source>
        <dbReference type="Proteomes" id="UP000256869"/>
    </source>
</evidence>
<comment type="caution">
    <text evidence="4">The sequence shown here is derived from an EMBL/GenBank/DDBJ whole genome shotgun (WGS) entry which is preliminary data.</text>
</comment>
<dbReference type="InterPro" id="IPR051311">
    <property type="entry name" value="DedA_domain"/>
</dbReference>
<sequence>MESSLLDQWIGQFGYAAMFLALCLGIIGIPVPNEIVVMTAGVAAGTGYFLPLPAFAATYAGVVSGISFGYAMGRLFGPSIVKRLMSLGNRRIGKGLSGKWSKRYDGIGLSLSYFIPLIRHLMPYLTGMNKMPYGKLAVYAYGSGFVWTLIYFLLGYYAGNHIRDIEEALIRHGSTLLWLIAVLGSVFVIVRSTRSRERKESLP</sequence>
<evidence type="ECO:0000313" key="4">
    <source>
        <dbReference type="EMBL" id="RED57139.1"/>
    </source>
</evidence>
<keyword evidence="2" id="KW-0472">Membrane</keyword>
<keyword evidence="2" id="KW-0812">Transmembrane</keyword>
<dbReference type="Pfam" id="PF09335">
    <property type="entry name" value="VTT_dom"/>
    <property type="match status" value="1"/>
</dbReference>
<name>A0A3D9I6I2_9BACL</name>
<accession>A0A3D9I6I2</accession>
<feature type="transmembrane region" description="Helical" evidence="2">
    <location>
        <begin position="12"/>
        <end position="32"/>
    </location>
</feature>
<comment type="similarity">
    <text evidence="1">Belongs to the DedA family.</text>
</comment>
<dbReference type="OrthoDB" id="9782291at2"/>
<dbReference type="RefSeq" id="WP_115994040.1">
    <property type="nucleotide sequence ID" value="NZ_QRDY01000011.1"/>
</dbReference>
<dbReference type="InterPro" id="IPR032816">
    <property type="entry name" value="VTT_dom"/>
</dbReference>
<dbReference type="AlphaFoldDB" id="A0A3D9I6I2"/>
<feature type="domain" description="VTT" evidence="3">
    <location>
        <begin position="31"/>
        <end position="156"/>
    </location>
</feature>
<evidence type="ECO:0000259" key="3">
    <source>
        <dbReference type="Pfam" id="PF09335"/>
    </source>
</evidence>
<dbReference type="GO" id="GO:0005886">
    <property type="term" value="C:plasma membrane"/>
    <property type="evidence" value="ECO:0007669"/>
    <property type="project" value="TreeGrafter"/>
</dbReference>
<organism evidence="4 5">
    <name type="scientific">Cohnella lupini</name>
    <dbReference type="NCBI Taxonomy" id="1294267"/>
    <lineage>
        <taxon>Bacteria</taxon>
        <taxon>Bacillati</taxon>
        <taxon>Bacillota</taxon>
        <taxon>Bacilli</taxon>
        <taxon>Bacillales</taxon>
        <taxon>Paenibacillaceae</taxon>
        <taxon>Cohnella</taxon>
    </lineage>
</organism>
<reference evidence="4 5" key="1">
    <citation type="submission" date="2018-07" db="EMBL/GenBank/DDBJ databases">
        <title>Genomic Encyclopedia of Type Strains, Phase III (KMG-III): the genomes of soil and plant-associated and newly described type strains.</title>
        <authorList>
            <person name="Whitman W."/>
        </authorList>
    </citation>
    <scope>NUCLEOTIDE SEQUENCE [LARGE SCALE GENOMIC DNA]</scope>
    <source>
        <strain evidence="4 5">CECT 8236</strain>
    </source>
</reference>
<feature type="transmembrane region" description="Helical" evidence="2">
    <location>
        <begin position="169"/>
        <end position="190"/>
    </location>
</feature>
<dbReference type="PANTHER" id="PTHR42709">
    <property type="entry name" value="ALKALINE PHOSPHATASE LIKE PROTEIN"/>
    <property type="match status" value="1"/>
</dbReference>
<feature type="transmembrane region" description="Helical" evidence="2">
    <location>
        <begin position="52"/>
        <end position="73"/>
    </location>
</feature>